<feature type="binding site" evidence="9">
    <location>
        <position position="252"/>
    </location>
    <ligand>
        <name>pyridoxal 5'-phosphate</name>
        <dbReference type="ChEBI" id="CHEBI:597326"/>
    </ligand>
</feature>
<comment type="similarity">
    <text evidence="9">Belongs to the class-III pyridoxal-phosphate-dependent aminotransferase family. BioA subfamily.</text>
</comment>
<dbReference type="Gene3D" id="3.40.640.10">
    <property type="entry name" value="Type I PLP-dependent aspartate aminotransferase-like (Major domain)"/>
    <property type="match status" value="1"/>
</dbReference>
<keyword evidence="5 9" id="KW-0949">S-adenosyl-L-methionine</keyword>
<keyword evidence="11" id="KW-1185">Reference proteome</keyword>
<evidence type="ECO:0000256" key="7">
    <source>
        <dbReference type="ARBA" id="ARBA00022898"/>
    </source>
</evidence>
<feature type="binding site" evidence="9">
    <location>
        <begin position="114"/>
        <end position="115"/>
    </location>
    <ligand>
        <name>pyridoxal 5'-phosphate</name>
        <dbReference type="ChEBI" id="CHEBI:597326"/>
    </ligand>
</feature>
<dbReference type="UniPathway" id="UPA00078">
    <property type="reaction ID" value="UER00160"/>
</dbReference>
<dbReference type="GO" id="GO:0009102">
    <property type="term" value="P:biotin biosynthetic process"/>
    <property type="evidence" value="ECO:0007669"/>
    <property type="project" value="UniProtKB-UniRule"/>
</dbReference>
<dbReference type="CDD" id="cd00610">
    <property type="entry name" value="OAT_like"/>
    <property type="match status" value="1"/>
</dbReference>
<dbReference type="PANTHER" id="PTHR42684">
    <property type="entry name" value="ADENOSYLMETHIONINE-8-AMINO-7-OXONONANOATE AMINOTRANSFERASE"/>
    <property type="match status" value="1"/>
</dbReference>
<dbReference type="PANTHER" id="PTHR42684:SF3">
    <property type="entry name" value="ADENOSYLMETHIONINE-8-AMINO-7-OXONONANOATE AMINOTRANSFERASE"/>
    <property type="match status" value="1"/>
</dbReference>
<dbReference type="GO" id="GO:0030170">
    <property type="term" value="F:pyridoxal phosphate binding"/>
    <property type="evidence" value="ECO:0007669"/>
    <property type="project" value="UniProtKB-UniRule"/>
</dbReference>
<dbReference type="InterPro" id="IPR005814">
    <property type="entry name" value="Aminotrans_3"/>
</dbReference>
<dbReference type="PROSITE" id="PS00600">
    <property type="entry name" value="AA_TRANSFER_CLASS_3"/>
    <property type="match status" value="1"/>
</dbReference>
<keyword evidence="6 9" id="KW-0093">Biotin biosynthesis</keyword>
<dbReference type="NCBIfam" id="TIGR00508">
    <property type="entry name" value="bioA"/>
    <property type="match status" value="1"/>
</dbReference>
<dbReference type="GO" id="GO:0004141">
    <property type="term" value="F:dethiobiotin synthase activity"/>
    <property type="evidence" value="ECO:0007669"/>
    <property type="project" value="TreeGrafter"/>
</dbReference>
<evidence type="ECO:0000256" key="2">
    <source>
        <dbReference type="ARBA" id="ARBA00005063"/>
    </source>
</evidence>
<dbReference type="EMBL" id="RZGR01000007">
    <property type="protein sequence ID" value="RUQ89503.1"/>
    <property type="molecule type" value="Genomic_DNA"/>
</dbReference>
<dbReference type="InterPro" id="IPR015421">
    <property type="entry name" value="PyrdxlP-dep_Trfase_major"/>
</dbReference>
<dbReference type="InterPro" id="IPR015422">
    <property type="entry name" value="PyrdxlP-dep_Trfase_small"/>
</dbReference>
<evidence type="ECO:0000313" key="11">
    <source>
        <dbReference type="Proteomes" id="UP000288012"/>
    </source>
</evidence>
<dbReference type="AlphaFoldDB" id="A0A433JKU8"/>
<feature type="binding site" evidence="9">
    <location>
        <position position="281"/>
    </location>
    <ligand>
        <name>substrate</name>
    </ligand>
</feature>
<keyword evidence="7 9" id="KW-0663">Pyridoxal phosphate</keyword>
<dbReference type="InterPro" id="IPR049704">
    <property type="entry name" value="Aminotrans_3_PPA_site"/>
</dbReference>
<proteinExistence type="inferred from homology"/>
<name>A0A433JKU8_9GAMM</name>
<evidence type="ECO:0000313" key="10">
    <source>
        <dbReference type="EMBL" id="RUQ89503.1"/>
    </source>
</evidence>
<comment type="subunit">
    <text evidence="9">Homodimer.</text>
</comment>
<comment type="catalytic activity">
    <reaction evidence="8 9">
        <text>(8S)-8-amino-7-oxononanoate + S-adenosyl-L-methionine = S-adenosyl-4-methylsulfanyl-2-oxobutanoate + (7R,8S)-7,8-diammoniononanoate</text>
        <dbReference type="Rhea" id="RHEA:16861"/>
        <dbReference type="ChEBI" id="CHEBI:16490"/>
        <dbReference type="ChEBI" id="CHEBI:59789"/>
        <dbReference type="ChEBI" id="CHEBI:149468"/>
        <dbReference type="ChEBI" id="CHEBI:149469"/>
        <dbReference type="EC" id="2.6.1.62"/>
    </reaction>
</comment>
<evidence type="ECO:0000256" key="1">
    <source>
        <dbReference type="ARBA" id="ARBA00001933"/>
    </source>
</evidence>
<dbReference type="Proteomes" id="UP000288012">
    <property type="component" value="Unassembled WGS sequence"/>
</dbReference>
<dbReference type="RefSeq" id="WP_126953938.1">
    <property type="nucleotide sequence ID" value="NZ_RZGR01000007.1"/>
</dbReference>
<dbReference type="GO" id="GO:0005737">
    <property type="term" value="C:cytoplasm"/>
    <property type="evidence" value="ECO:0007669"/>
    <property type="project" value="UniProtKB-SubCell"/>
</dbReference>
<evidence type="ECO:0000256" key="4">
    <source>
        <dbReference type="ARBA" id="ARBA00022679"/>
    </source>
</evidence>
<feature type="modified residue" description="N6-(pyridoxal phosphate)lysine" evidence="9">
    <location>
        <position position="281"/>
    </location>
</feature>
<sequence>MVNTTQKLIERDLNHIWHPCTQMKDFEHYPPFVVYEAKGCYLHTDKGPVIDAISSWWCKSLGHGYPSVLQAIQEQLNRFEHVIGANTTHGQIVELAEELTAISNKQHVFFASDGSSAVEIAMKLAIHAAALKGYTKRNRFAALKNGYHGETLATLCISDLGIYKEPFKNMQLPCHFIQSIPYVPNAEDPLWQDCGEAWEKTLQELEPMKDSLCAIVVEPIVQGAGGMHCYSADFLRRLASFAKEHDIFLIADEIMTGLGRTGEWLASDHANIEPDLICLSKGLTSGALPLSCVLIDHAIYELFYADYSTGKSFLHSHTYSGNALAVSAALATIKAMKDLNIPEKARAIGALMTEEFNKIAQQTGKLANVRSLGGWVAGDLLAHQKPRMGFQLAQEACRRGALLRPLGNTVYWLPPLNADVATIRKLAEITLNSIEAVYKNRDPGYP</sequence>
<dbReference type="SUPFAM" id="SSF53383">
    <property type="entry name" value="PLP-dependent transferases"/>
    <property type="match status" value="1"/>
</dbReference>
<feature type="binding site" evidence="9">
    <location>
        <position position="404"/>
    </location>
    <ligand>
        <name>substrate</name>
    </ligand>
</feature>
<dbReference type="OrthoDB" id="9801052at2"/>
<organism evidence="10 11">
    <name type="scientific">Legionella septentrionalis</name>
    <dbReference type="NCBI Taxonomy" id="2498109"/>
    <lineage>
        <taxon>Bacteria</taxon>
        <taxon>Pseudomonadati</taxon>
        <taxon>Pseudomonadota</taxon>
        <taxon>Gammaproteobacteria</taxon>
        <taxon>Legionellales</taxon>
        <taxon>Legionellaceae</taxon>
        <taxon>Legionella</taxon>
    </lineage>
</organism>
<dbReference type="EC" id="2.6.1.62" evidence="9"/>
<evidence type="ECO:0000256" key="8">
    <source>
        <dbReference type="ARBA" id="ARBA00048449"/>
    </source>
</evidence>
<feature type="binding site" evidence="9">
    <location>
        <position position="147"/>
    </location>
    <ligand>
        <name>substrate</name>
    </ligand>
</feature>
<keyword evidence="4 9" id="KW-0808">Transferase</keyword>
<comment type="caution">
    <text evidence="10">The sequence shown here is derived from an EMBL/GenBank/DDBJ whole genome shotgun (WGS) entry which is preliminary data.</text>
</comment>
<dbReference type="Gene3D" id="3.90.1150.10">
    <property type="entry name" value="Aspartate Aminotransferase, domain 1"/>
    <property type="match status" value="1"/>
</dbReference>
<dbReference type="GO" id="GO:0004015">
    <property type="term" value="F:adenosylmethionine-8-amino-7-oxononanoate transaminase activity"/>
    <property type="evidence" value="ECO:0007669"/>
    <property type="project" value="UniProtKB-UniRule"/>
</dbReference>
<evidence type="ECO:0000256" key="3">
    <source>
        <dbReference type="ARBA" id="ARBA00022576"/>
    </source>
</evidence>
<evidence type="ECO:0000256" key="6">
    <source>
        <dbReference type="ARBA" id="ARBA00022756"/>
    </source>
</evidence>
<comment type="subcellular location">
    <subcellularLocation>
        <location evidence="9">Cytoplasm</location>
    </subcellularLocation>
</comment>
<protein>
    <recommendedName>
        <fullName evidence="9">Adenosylmethionine-8-amino-7-oxononanoate aminotransferase</fullName>
        <ecNumber evidence="9">2.6.1.62</ecNumber>
    </recommendedName>
    <alternativeName>
        <fullName evidence="9">7,8-diamino-pelargonic acid aminotransferase</fullName>
        <shortName evidence="9">DAPA AT</shortName>
        <shortName evidence="9">DAPA aminotransferase</shortName>
    </alternativeName>
    <alternativeName>
        <fullName evidence="9">7,8-diaminononanoate synthase</fullName>
        <shortName evidence="9">DANS</shortName>
    </alternativeName>
    <alternativeName>
        <fullName evidence="9">Diaminopelargonic acid synthase</fullName>
    </alternativeName>
</protein>
<dbReference type="Pfam" id="PF00202">
    <property type="entry name" value="Aminotran_3"/>
    <property type="match status" value="1"/>
</dbReference>
<keyword evidence="3 9" id="KW-0032">Aminotransferase</keyword>
<comment type="function">
    <text evidence="9">Catalyzes the transfer of the alpha-amino group from S-adenosyl-L-methionine (SAM) to 7-keto-8-aminopelargonic acid (KAPA) to form 7,8-diaminopelargonic acid (DAPA). It is the only aminotransferase known to utilize SAM as an amino donor.</text>
</comment>
<accession>A0A433JKU8</accession>
<dbReference type="HAMAP" id="MF_00834">
    <property type="entry name" value="BioA"/>
    <property type="match status" value="1"/>
</dbReference>
<feature type="binding site" evidence="9">
    <location>
        <position position="56"/>
    </location>
    <ligand>
        <name>substrate</name>
    </ligand>
</feature>
<keyword evidence="9" id="KW-0963">Cytoplasm</keyword>
<feature type="binding site" evidence="9">
    <location>
        <position position="316"/>
    </location>
    <ligand>
        <name>substrate</name>
    </ligand>
</feature>
<gene>
    <name evidence="9 10" type="primary">bioA</name>
    <name evidence="10" type="ORF">EKM59_03645</name>
</gene>
<reference evidence="10 11" key="1">
    <citation type="submission" date="2018-12" db="EMBL/GenBank/DDBJ databases">
        <title>Legionella sp,whole genome shotgun sequence.</title>
        <authorList>
            <person name="Wu H."/>
        </authorList>
    </citation>
    <scope>NUCLEOTIDE SEQUENCE [LARGE SCALE GENOMIC DNA]</scope>
    <source>
        <strain evidence="11">km714</strain>
    </source>
</reference>
<dbReference type="InterPro" id="IPR015424">
    <property type="entry name" value="PyrdxlP-dep_Trfase"/>
</dbReference>
<evidence type="ECO:0000256" key="9">
    <source>
        <dbReference type="HAMAP-Rule" id="MF_00834"/>
    </source>
</evidence>
<comment type="pathway">
    <text evidence="2 9">Cofactor biosynthesis; biotin biosynthesis; 7,8-diaminononanoate from 8-amino-7-oxononanoate (SAM route): step 1/1.</text>
</comment>
<feature type="binding site" evidence="9">
    <location>
        <begin position="317"/>
        <end position="318"/>
    </location>
    <ligand>
        <name>pyridoxal 5'-phosphate</name>
        <dbReference type="ChEBI" id="CHEBI:597326"/>
    </ligand>
</feature>
<feature type="site" description="Participates in the substrate recognition with KAPA and in a stacking interaction with the adenine ring of SAM" evidence="9">
    <location>
        <position position="20"/>
    </location>
</feature>
<dbReference type="InterPro" id="IPR005815">
    <property type="entry name" value="BioA"/>
</dbReference>
<evidence type="ECO:0000256" key="5">
    <source>
        <dbReference type="ARBA" id="ARBA00022691"/>
    </source>
</evidence>
<comment type="cofactor">
    <cofactor evidence="1 9">
        <name>pyridoxal 5'-phosphate</name>
        <dbReference type="ChEBI" id="CHEBI:597326"/>
    </cofactor>
</comment>